<feature type="domain" description="ABC transporter" evidence="9">
    <location>
        <begin position="4"/>
        <end position="240"/>
    </location>
</feature>
<dbReference type="GO" id="GO:0005524">
    <property type="term" value="F:ATP binding"/>
    <property type="evidence" value="ECO:0007669"/>
    <property type="project" value="UniProtKB-KW"/>
</dbReference>
<dbReference type="AlphaFoldDB" id="A0A537LF51"/>
<dbReference type="InterPro" id="IPR050107">
    <property type="entry name" value="ABC_carbohydrate_import_ATPase"/>
</dbReference>
<keyword evidence="5" id="KW-0547">Nucleotide-binding</keyword>
<dbReference type="InterPro" id="IPR003593">
    <property type="entry name" value="AAA+_ATPase"/>
</dbReference>
<reference evidence="10 11" key="1">
    <citation type="journal article" date="2019" name="Nat. Microbiol.">
        <title>Mediterranean grassland soil C-N compound turnover is dependent on rainfall and depth, and is mediated by genomically divergent microorganisms.</title>
        <authorList>
            <person name="Diamond S."/>
            <person name="Andeer P.F."/>
            <person name="Li Z."/>
            <person name="Crits-Christoph A."/>
            <person name="Burstein D."/>
            <person name="Anantharaman K."/>
            <person name="Lane K.R."/>
            <person name="Thomas B.C."/>
            <person name="Pan C."/>
            <person name="Northen T.R."/>
            <person name="Banfield J.F."/>
        </authorList>
    </citation>
    <scope>NUCLEOTIDE SEQUENCE [LARGE SCALE GENOMIC DNA]</scope>
    <source>
        <strain evidence="10">NP_4</strain>
    </source>
</reference>
<proteinExistence type="predicted"/>
<dbReference type="Pfam" id="PF00005">
    <property type="entry name" value="ABC_tran"/>
    <property type="match status" value="2"/>
</dbReference>
<evidence type="ECO:0000256" key="7">
    <source>
        <dbReference type="ARBA" id="ARBA00022967"/>
    </source>
</evidence>
<evidence type="ECO:0000256" key="5">
    <source>
        <dbReference type="ARBA" id="ARBA00022741"/>
    </source>
</evidence>
<name>A0A537LF51_9BACT</name>
<dbReference type="PANTHER" id="PTHR43790">
    <property type="entry name" value="CARBOHYDRATE TRANSPORT ATP-BINDING PROTEIN MG119-RELATED"/>
    <property type="match status" value="1"/>
</dbReference>
<evidence type="ECO:0000256" key="3">
    <source>
        <dbReference type="ARBA" id="ARBA00022475"/>
    </source>
</evidence>
<dbReference type="PROSITE" id="PS50893">
    <property type="entry name" value="ABC_TRANSPORTER_2"/>
    <property type="match status" value="2"/>
</dbReference>
<evidence type="ECO:0000256" key="8">
    <source>
        <dbReference type="ARBA" id="ARBA00023136"/>
    </source>
</evidence>
<dbReference type="CDD" id="cd03216">
    <property type="entry name" value="ABC_Carb_Monos_I"/>
    <property type="match status" value="1"/>
</dbReference>
<dbReference type="SUPFAM" id="SSF52540">
    <property type="entry name" value="P-loop containing nucleoside triphosphate hydrolases"/>
    <property type="match status" value="2"/>
</dbReference>
<keyword evidence="8" id="KW-0472">Membrane</keyword>
<protein>
    <submittedName>
        <fullName evidence="10">Sugar ABC transporter ATP-binding protein</fullName>
    </submittedName>
</protein>
<dbReference type="PROSITE" id="PS00211">
    <property type="entry name" value="ABC_TRANSPORTER_1"/>
    <property type="match status" value="1"/>
</dbReference>
<dbReference type="GO" id="GO:0005886">
    <property type="term" value="C:plasma membrane"/>
    <property type="evidence" value="ECO:0007669"/>
    <property type="project" value="UniProtKB-SubCell"/>
</dbReference>
<dbReference type="SMART" id="SM00382">
    <property type="entry name" value="AAA"/>
    <property type="match status" value="2"/>
</dbReference>
<gene>
    <name evidence="10" type="ORF">E6H01_01095</name>
</gene>
<dbReference type="InterPro" id="IPR017871">
    <property type="entry name" value="ABC_transporter-like_CS"/>
</dbReference>
<evidence type="ECO:0000256" key="6">
    <source>
        <dbReference type="ARBA" id="ARBA00022840"/>
    </source>
</evidence>
<comment type="caution">
    <text evidence="10">The sequence shown here is derived from an EMBL/GenBank/DDBJ whole genome shotgun (WGS) entry which is preliminary data.</text>
</comment>
<evidence type="ECO:0000256" key="2">
    <source>
        <dbReference type="ARBA" id="ARBA00022448"/>
    </source>
</evidence>
<keyword evidence="7" id="KW-1278">Translocase</keyword>
<evidence type="ECO:0000256" key="1">
    <source>
        <dbReference type="ARBA" id="ARBA00004202"/>
    </source>
</evidence>
<keyword evidence="3" id="KW-1003">Cell membrane</keyword>
<feature type="domain" description="ABC transporter" evidence="9">
    <location>
        <begin position="247"/>
        <end position="494"/>
    </location>
</feature>
<dbReference type="PANTHER" id="PTHR43790:SF9">
    <property type="entry name" value="GALACTOFURANOSE TRANSPORTER ATP-BINDING PROTEIN YTFR"/>
    <property type="match status" value="1"/>
</dbReference>
<dbReference type="InterPro" id="IPR003439">
    <property type="entry name" value="ABC_transporter-like_ATP-bd"/>
</dbReference>
<dbReference type="GO" id="GO:0016887">
    <property type="term" value="F:ATP hydrolysis activity"/>
    <property type="evidence" value="ECO:0007669"/>
    <property type="project" value="InterPro"/>
</dbReference>
<keyword evidence="4" id="KW-0677">Repeat</keyword>
<keyword evidence="6 10" id="KW-0067">ATP-binding</keyword>
<dbReference type="EMBL" id="VBAL01000011">
    <property type="protein sequence ID" value="TMJ06586.1"/>
    <property type="molecule type" value="Genomic_DNA"/>
</dbReference>
<comment type="subcellular location">
    <subcellularLocation>
        <location evidence="1">Cell membrane</location>
        <topology evidence="1">Peripheral membrane protein</topology>
    </subcellularLocation>
</comment>
<dbReference type="FunFam" id="3.40.50.300:FF:000127">
    <property type="entry name" value="Ribose import ATP-binding protein RbsA"/>
    <property type="match status" value="1"/>
</dbReference>
<dbReference type="InterPro" id="IPR027417">
    <property type="entry name" value="P-loop_NTPase"/>
</dbReference>
<dbReference type="Proteomes" id="UP000319353">
    <property type="component" value="Unassembled WGS sequence"/>
</dbReference>
<keyword evidence="2" id="KW-0813">Transport</keyword>
<evidence type="ECO:0000259" key="9">
    <source>
        <dbReference type="PROSITE" id="PS50893"/>
    </source>
</evidence>
<evidence type="ECO:0000313" key="11">
    <source>
        <dbReference type="Proteomes" id="UP000319353"/>
    </source>
</evidence>
<organism evidence="10 11">
    <name type="scientific">Candidatus Segetimicrobium genomatis</name>
    <dbReference type="NCBI Taxonomy" id="2569760"/>
    <lineage>
        <taxon>Bacteria</taxon>
        <taxon>Bacillati</taxon>
        <taxon>Candidatus Sysuimicrobiota</taxon>
        <taxon>Candidatus Sysuimicrobiia</taxon>
        <taxon>Candidatus Sysuimicrobiales</taxon>
        <taxon>Candidatus Segetimicrobiaceae</taxon>
        <taxon>Candidatus Segetimicrobium</taxon>
    </lineage>
</organism>
<dbReference type="Gene3D" id="3.40.50.300">
    <property type="entry name" value="P-loop containing nucleotide triphosphate hydrolases"/>
    <property type="match status" value="2"/>
</dbReference>
<evidence type="ECO:0000256" key="4">
    <source>
        <dbReference type="ARBA" id="ARBA00022737"/>
    </source>
</evidence>
<evidence type="ECO:0000313" key="10">
    <source>
        <dbReference type="EMBL" id="TMJ06586.1"/>
    </source>
</evidence>
<sequence length="494" mass="53811">MAILELHGITKRFPGVTALQEISFGIEEGEVHALVGENGAGKSTLVKILAGAVRPDAGTVLYLGHPVAFREPQDAIQQGISTIHQELHLAPHLSAAENIFLGRYPLTRRVTIDWPQLYRDAEAVLGRLGVTLDVRQRVRDLSIAQRQVIEIAKALVHESRVLILDEPSAVLGRHDLRLLFGVLAALKAHGTTIVYISHRLEEVFEIADRVTVLRDGRRVGTRPVQELTVVGLVQMMTGRSLEELWPVRQHQVGEVALEIRGLSRGQVFRDVSLQVRSGEIVGLAGKVGSGRTEVVRAIFGADAVDAGEILVFGRAAAIRSPWAAVRYGIGLVPEDRKIQGLLQNRPLVENISLTNLGRFIGAGFLRLGQEARAVLALVRALNIRAAGLGQLVKYLSGGNQQKAVLAKWLNSDCRILIFDEPTRGIDVGAKVEIYGLIERLAAEGRAILMISSEITEILGMADRIIVMRAGMIAGTLTRREATENRSAFDALLDG</sequence>
<dbReference type="CDD" id="cd03215">
    <property type="entry name" value="ABC_Carb_Monos_II"/>
    <property type="match status" value="1"/>
</dbReference>
<accession>A0A537LF51</accession>